<evidence type="ECO:0000256" key="1">
    <source>
        <dbReference type="SAM" id="Phobius"/>
    </source>
</evidence>
<reference evidence="2" key="1">
    <citation type="submission" date="2014-12" db="EMBL/GenBank/DDBJ databases">
        <title>Insight into the proteome of Arion vulgaris.</title>
        <authorList>
            <person name="Aradska J."/>
            <person name="Bulat T."/>
            <person name="Smidak R."/>
            <person name="Sarate P."/>
            <person name="Gangsoo J."/>
            <person name="Sialana F."/>
            <person name="Bilban M."/>
            <person name="Lubec G."/>
        </authorList>
    </citation>
    <scope>NUCLEOTIDE SEQUENCE</scope>
    <source>
        <tissue evidence="2">Skin</tissue>
    </source>
</reference>
<sequence length="86" mass="9878">MMMSFEQKAKWLNIYDRFGIKHNSAIGVAKTKTLLPIPMGQSGNKLVWLMKEESTSSSGLLIIYAYMLGLNQPFFILNMLSKLYER</sequence>
<protein>
    <submittedName>
        <fullName evidence="2">Uncharacterized protein</fullName>
    </submittedName>
</protein>
<keyword evidence="1" id="KW-1133">Transmembrane helix</keyword>
<accession>A0A0B6ZMU4</accession>
<keyword evidence="1" id="KW-0472">Membrane</keyword>
<feature type="transmembrane region" description="Helical" evidence="1">
    <location>
        <begin position="60"/>
        <end position="80"/>
    </location>
</feature>
<evidence type="ECO:0000313" key="2">
    <source>
        <dbReference type="EMBL" id="CEK69020.1"/>
    </source>
</evidence>
<dbReference type="EMBL" id="HACG01022155">
    <property type="protein sequence ID" value="CEK69020.1"/>
    <property type="molecule type" value="Transcribed_RNA"/>
</dbReference>
<dbReference type="AlphaFoldDB" id="A0A0B6ZMU4"/>
<name>A0A0B6ZMU4_9EUPU</name>
<keyword evidence="1" id="KW-0812">Transmembrane</keyword>
<feature type="non-terminal residue" evidence="2">
    <location>
        <position position="86"/>
    </location>
</feature>
<proteinExistence type="predicted"/>
<gene>
    <name evidence="2" type="primary">ORF68620</name>
</gene>
<organism evidence="2">
    <name type="scientific">Arion vulgaris</name>
    <dbReference type="NCBI Taxonomy" id="1028688"/>
    <lineage>
        <taxon>Eukaryota</taxon>
        <taxon>Metazoa</taxon>
        <taxon>Spiralia</taxon>
        <taxon>Lophotrochozoa</taxon>
        <taxon>Mollusca</taxon>
        <taxon>Gastropoda</taxon>
        <taxon>Heterobranchia</taxon>
        <taxon>Euthyneura</taxon>
        <taxon>Panpulmonata</taxon>
        <taxon>Eupulmonata</taxon>
        <taxon>Stylommatophora</taxon>
        <taxon>Helicina</taxon>
        <taxon>Arionoidea</taxon>
        <taxon>Arionidae</taxon>
        <taxon>Arion</taxon>
    </lineage>
</organism>